<feature type="region of interest" description="Disordered" evidence="8">
    <location>
        <begin position="108"/>
        <end position="132"/>
    </location>
</feature>
<dbReference type="InterPro" id="IPR036425">
    <property type="entry name" value="MoaB/Mog-like_dom_sf"/>
</dbReference>
<dbReference type="SUPFAM" id="SSF63867">
    <property type="entry name" value="MoeA C-terminal domain-like"/>
    <property type="match status" value="1"/>
</dbReference>
<feature type="domain" description="MoaB/Mog" evidence="9">
    <location>
        <begin position="189"/>
        <end position="381"/>
    </location>
</feature>
<dbReference type="PANTHER" id="PTHR10192:SF5">
    <property type="entry name" value="GEPHYRIN"/>
    <property type="match status" value="1"/>
</dbReference>
<dbReference type="Pfam" id="PF00994">
    <property type="entry name" value="MoCF_biosynth"/>
    <property type="match status" value="2"/>
</dbReference>
<dbReference type="CDD" id="cd00887">
    <property type="entry name" value="MoeA"/>
    <property type="match status" value="1"/>
</dbReference>
<sequence>MVAPLPARETALADVVDGGQPGPAVAAEEVRAAHAVPAFDHAAMDGYAVRSGDLPADSEPVTLHVVADIPAAPNEPRALAPGTAARIMTGAPLPPGADAVVPVERTSTGRFDPAAGSRRSAALPRDPGRTAGTVTLGRQARDHIRRRGADMTAGSVLARAGDELTAPVVAGLAAAGVSHVRVRRRPRVAVVATGSELAPAGSPTRPGQITDSNSLMLAAAVRAAGAEVVRLGPVPDDPAALRAVLDRAVGEAANPLRAGDPTTDAVTTADPARRGGDAAPSRSRGIDLVVTAGGVSAGAADVVRAVLSPRLPGAAPDGAASGPESGRPGAVSDVDVAAVGMKPGRPQALARWRGVPWIAVPGTPVAAYVSFAMFVRPAIERLRGLPGPGRAPESRPAAVGWSSPRGREQVVPVRVLPHGVEPTGDGHHLSALLAADALAVVPADVEKVEPGDAVPVVPL</sequence>
<comment type="function">
    <text evidence="1 7">Catalyzes the insertion of molybdate into adenylated molybdopterin with the concomitant release of AMP.</text>
</comment>
<feature type="region of interest" description="Disordered" evidence="8">
    <location>
        <begin position="254"/>
        <end position="282"/>
    </location>
</feature>
<dbReference type="Gene3D" id="2.170.190.11">
    <property type="entry name" value="Molybdopterin biosynthesis moea protein, domain 3"/>
    <property type="match status" value="1"/>
</dbReference>
<dbReference type="Gene3D" id="3.40.980.10">
    <property type="entry name" value="MoaB/Mog-like domain"/>
    <property type="match status" value="2"/>
</dbReference>
<dbReference type="Proteomes" id="UP000664617">
    <property type="component" value="Unassembled WGS sequence"/>
</dbReference>
<comment type="similarity">
    <text evidence="3 7">Belongs to the MoeA family.</text>
</comment>
<evidence type="ECO:0000259" key="9">
    <source>
        <dbReference type="SMART" id="SM00852"/>
    </source>
</evidence>
<evidence type="ECO:0000256" key="1">
    <source>
        <dbReference type="ARBA" id="ARBA00002901"/>
    </source>
</evidence>
<evidence type="ECO:0000256" key="8">
    <source>
        <dbReference type="SAM" id="MobiDB-lite"/>
    </source>
</evidence>
<dbReference type="InterPro" id="IPR036688">
    <property type="entry name" value="MoeA_C_domain_IV_sf"/>
</dbReference>
<comment type="catalytic activity">
    <reaction evidence="6">
        <text>adenylyl-molybdopterin + molybdate = Mo-molybdopterin + AMP + H(+)</text>
        <dbReference type="Rhea" id="RHEA:35047"/>
        <dbReference type="ChEBI" id="CHEBI:15378"/>
        <dbReference type="ChEBI" id="CHEBI:36264"/>
        <dbReference type="ChEBI" id="CHEBI:62727"/>
        <dbReference type="ChEBI" id="CHEBI:71302"/>
        <dbReference type="ChEBI" id="CHEBI:456215"/>
        <dbReference type="EC" id="2.10.1.1"/>
    </reaction>
</comment>
<feature type="compositionally biased region" description="Low complexity" evidence="8">
    <location>
        <begin position="258"/>
        <end position="270"/>
    </location>
</feature>
<dbReference type="Gene3D" id="3.90.105.10">
    <property type="entry name" value="Molybdopterin biosynthesis moea protein, domain 2"/>
    <property type="match status" value="1"/>
</dbReference>
<gene>
    <name evidence="10" type="ORF">J0911_11310</name>
</gene>
<keyword evidence="7" id="KW-0479">Metal-binding</keyword>
<dbReference type="InterPro" id="IPR036135">
    <property type="entry name" value="MoeA_linker/N_sf"/>
</dbReference>
<protein>
    <recommendedName>
        <fullName evidence="7">Molybdopterin molybdenumtransferase</fullName>
        <ecNumber evidence="7">2.10.1.1</ecNumber>
    </recommendedName>
</protein>
<dbReference type="Pfam" id="PF03454">
    <property type="entry name" value="MoeA_C"/>
    <property type="match status" value="1"/>
</dbReference>
<comment type="cofactor">
    <cofactor evidence="7">
        <name>Mg(2+)</name>
        <dbReference type="ChEBI" id="CHEBI:18420"/>
    </cofactor>
</comment>
<dbReference type="EC" id="2.10.1.1" evidence="7"/>
<organism evidence="10 11">
    <name type="scientific">Myceligenerans salitolerans</name>
    <dbReference type="NCBI Taxonomy" id="1230528"/>
    <lineage>
        <taxon>Bacteria</taxon>
        <taxon>Bacillati</taxon>
        <taxon>Actinomycetota</taxon>
        <taxon>Actinomycetes</taxon>
        <taxon>Micrococcales</taxon>
        <taxon>Promicromonosporaceae</taxon>
        <taxon>Myceligenerans</taxon>
    </lineage>
</organism>
<proteinExistence type="inferred from homology"/>
<dbReference type="InterPro" id="IPR038987">
    <property type="entry name" value="MoeA-like"/>
</dbReference>
<evidence type="ECO:0000313" key="10">
    <source>
        <dbReference type="EMBL" id="MBO0609612.1"/>
    </source>
</evidence>
<dbReference type="InterPro" id="IPR001453">
    <property type="entry name" value="MoaB/Mog_dom"/>
</dbReference>
<evidence type="ECO:0000256" key="2">
    <source>
        <dbReference type="ARBA" id="ARBA00005046"/>
    </source>
</evidence>
<comment type="pathway">
    <text evidence="2 7">Cofactor biosynthesis; molybdopterin biosynthesis.</text>
</comment>
<evidence type="ECO:0000256" key="3">
    <source>
        <dbReference type="ARBA" id="ARBA00010763"/>
    </source>
</evidence>
<keyword evidence="4 7" id="KW-0500">Molybdenum</keyword>
<evidence type="ECO:0000256" key="6">
    <source>
        <dbReference type="ARBA" id="ARBA00047317"/>
    </source>
</evidence>
<dbReference type="Pfam" id="PF03453">
    <property type="entry name" value="MoeA_N"/>
    <property type="match status" value="1"/>
</dbReference>
<accession>A0ABS3I9A7</accession>
<keyword evidence="5 7" id="KW-0501">Molybdenum cofactor biosynthesis</keyword>
<name>A0ABS3I9A7_9MICO</name>
<dbReference type="SMART" id="SM00852">
    <property type="entry name" value="MoCF_biosynth"/>
    <property type="match status" value="1"/>
</dbReference>
<evidence type="ECO:0000256" key="4">
    <source>
        <dbReference type="ARBA" id="ARBA00022505"/>
    </source>
</evidence>
<evidence type="ECO:0000256" key="7">
    <source>
        <dbReference type="RuleBase" id="RU365090"/>
    </source>
</evidence>
<dbReference type="PANTHER" id="PTHR10192">
    <property type="entry name" value="MOLYBDOPTERIN BIOSYNTHESIS PROTEIN"/>
    <property type="match status" value="1"/>
</dbReference>
<dbReference type="InterPro" id="IPR005111">
    <property type="entry name" value="MoeA_C_domain_IV"/>
</dbReference>
<dbReference type="SUPFAM" id="SSF63882">
    <property type="entry name" value="MoeA N-terminal region -like"/>
    <property type="match status" value="1"/>
</dbReference>
<keyword evidence="7" id="KW-0460">Magnesium</keyword>
<dbReference type="SUPFAM" id="SSF53218">
    <property type="entry name" value="Molybdenum cofactor biosynthesis proteins"/>
    <property type="match status" value="1"/>
</dbReference>
<dbReference type="EMBL" id="JAFMPK010000044">
    <property type="protein sequence ID" value="MBO0609612.1"/>
    <property type="molecule type" value="Genomic_DNA"/>
</dbReference>
<keyword evidence="7" id="KW-0808">Transferase</keyword>
<evidence type="ECO:0000256" key="5">
    <source>
        <dbReference type="ARBA" id="ARBA00023150"/>
    </source>
</evidence>
<dbReference type="InterPro" id="IPR005110">
    <property type="entry name" value="MoeA_linker/N"/>
</dbReference>
<evidence type="ECO:0000313" key="11">
    <source>
        <dbReference type="Proteomes" id="UP000664617"/>
    </source>
</evidence>
<comment type="caution">
    <text evidence="10">The sequence shown here is derived from an EMBL/GenBank/DDBJ whole genome shotgun (WGS) entry which is preliminary data.</text>
</comment>
<dbReference type="Gene3D" id="2.40.340.10">
    <property type="entry name" value="MoeA, C-terminal, domain IV"/>
    <property type="match status" value="1"/>
</dbReference>
<keyword evidence="11" id="KW-1185">Reference proteome</keyword>
<reference evidence="11" key="1">
    <citation type="submission" date="2023-07" db="EMBL/GenBank/DDBJ databases">
        <title>Myceligenerans salitolerans sp. nov., a halotolerant actinomycete isolated from a salt lake in Xinjiang, China.</title>
        <authorList>
            <person name="Guan T."/>
        </authorList>
    </citation>
    <scope>NUCLEOTIDE SEQUENCE [LARGE SCALE GENOMIC DNA]</scope>
    <source>
        <strain evidence="11">XHU 5031</strain>
    </source>
</reference>